<comment type="similarity">
    <text evidence="2 7">Belongs to the UPF0056 (MarC) family.</text>
</comment>
<dbReference type="Pfam" id="PF01914">
    <property type="entry name" value="MarC"/>
    <property type="match status" value="1"/>
</dbReference>
<evidence type="ECO:0000256" key="6">
    <source>
        <dbReference type="ARBA" id="ARBA00023136"/>
    </source>
</evidence>
<evidence type="ECO:0000256" key="7">
    <source>
        <dbReference type="RuleBase" id="RU362048"/>
    </source>
</evidence>
<keyword evidence="3" id="KW-1003">Cell membrane</keyword>
<keyword evidence="4 7" id="KW-0812">Transmembrane</keyword>
<dbReference type="GO" id="GO:0005886">
    <property type="term" value="C:plasma membrane"/>
    <property type="evidence" value="ECO:0007669"/>
    <property type="project" value="UniProtKB-SubCell"/>
</dbReference>
<comment type="subcellular location">
    <subcellularLocation>
        <location evidence="1 7">Cell membrane</location>
        <topology evidence="1 7">Multi-pass membrane protein</topology>
    </subcellularLocation>
</comment>
<comment type="caution">
    <text evidence="8">The sequence shown here is derived from an EMBL/GenBank/DDBJ whole genome shotgun (WGS) entry which is preliminary data.</text>
</comment>
<dbReference type="PANTHER" id="PTHR33508">
    <property type="entry name" value="UPF0056 MEMBRANE PROTEIN YHCE"/>
    <property type="match status" value="1"/>
</dbReference>
<keyword evidence="9" id="KW-1185">Reference proteome</keyword>
<dbReference type="RefSeq" id="WP_148069616.1">
    <property type="nucleotide sequence ID" value="NZ_VRZA01000006.1"/>
</dbReference>
<dbReference type="PANTHER" id="PTHR33508:SF1">
    <property type="entry name" value="UPF0056 MEMBRANE PROTEIN YHCE"/>
    <property type="match status" value="1"/>
</dbReference>
<proteinExistence type="inferred from homology"/>
<gene>
    <name evidence="8" type="ORF">FV139_16805</name>
</gene>
<comment type="caution">
    <text evidence="7">Lacks conserved residue(s) required for the propagation of feature annotation.</text>
</comment>
<sequence length="210" mass="22032">MQEVLHFSTVLAAFFAIMNPVANIPLFIGLTEHVDDGDRRQLATHAVLLAFIIVALFSLLGREIFSLFGITLPAFRIAGGALVGLVGYHLLQGGESSVHTPTAEDNRLSRDAAMGIAVSPLAMPILAGPGTIATAMSFAAEASLPSMLRIIGALAVVCILTWMAFLGAEPIQRFLGRNVIKVVSRLMGLILAVVGVQMMIDGVKGAAALA</sequence>
<name>A0A5C8ZUX9_9GAMM</name>
<feature type="transmembrane region" description="Helical" evidence="7">
    <location>
        <begin position="179"/>
        <end position="200"/>
    </location>
</feature>
<feature type="transmembrane region" description="Helical" evidence="7">
    <location>
        <begin position="42"/>
        <end position="61"/>
    </location>
</feature>
<feature type="transmembrane region" description="Helical" evidence="7">
    <location>
        <begin position="146"/>
        <end position="167"/>
    </location>
</feature>
<evidence type="ECO:0000256" key="3">
    <source>
        <dbReference type="ARBA" id="ARBA00022475"/>
    </source>
</evidence>
<accession>A0A5C8ZUX9</accession>
<keyword evidence="5 7" id="KW-1133">Transmembrane helix</keyword>
<evidence type="ECO:0000256" key="1">
    <source>
        <dbReference type="ARBA" id="ARBA00004651"/>
    </source>
</evidence>
<keyword evidence="6 7" id="KW-0472">Membrane</keyword>
<dbReference type="Proteomes" id="UP000321039">
    <property type="component" value="Unassembled WGS sequence"/>
</dbReference>
<feature type="transmembrane region" description="Helical" evidence="7">
    <location>
        <begin position="6"/>
        <end position="30"/>
    </location>
</feature>
<organism evidence="8 9">
    <name type="scientific">Parahaliea maris</name>
    <dbReference type="NCBI Taxonomy" id="2716870"/>
    <lineage>
        <taxon>Bacteria</taxon>
        <taxon>Pseudomonadati</taxon>
        <taxon>Pseudomonadota</taxon>
        <taxon>Gammaproteobacteria</taxon>
        <taxon>Cellvibrionales</taxon>
        <taxon>Halieaceae</taxon>
        <taxon>Parahaliea</taxon>
    </lineage>
</organism>
<feature type="transmembrane region" description="Helical" evidence="7">
    <location>
        <begin position="112"/>
        <end position="140"/>
    </location>
</feature>
<evidence type="ECO:0000256" key="4">
    <source>
        <dbReference type="ARBA" id="ARBA00022692"/>
    </source>
</evidence>
<evidence type="ECO:0000313" key="9">
    <source>
        <dbReference type="Proteomes" id="UP000321039"/>
    </source>
</evidence>
<dbReference type="EMBL" id="VRZA01000006">
    <property type="protein sequence ID" value="TXS91382.1"/>
    <property type="molecule type" value="Genomic_DNA"/>
</dbReference>
<evidence type="ECO:0000256" key="2">
    <source>
        <dbReference type="ARBA" id="ARBA00009784"/>
    </source>
</evidence>
<reference evidence="8 9" key="1">
    <citation type="submission" date="2019-08" db="EMBL/GenBank/DDBJ databases">
        <title>Parahaliea maris sp. nov., isolated from the surface seawater.</title>
        <authorList>
            <person name="Liu Y."/>
        </authorList>
    </citation>
    <scope>NUCLEOTIDE SEQUENCE [LARGE SCALE GENOMIC DNA]</scope>
    <source>
        <strain evidence="8 9">HSLHS9</strain>
    </source>
</reference>
<protein>
    <recommendedName>
        <fullName evidence="7">UPF0056 membrane protein</fullName>
    </recommendedName>
</protein>
<evidence type="ECO:0000313" key="8">
    <source>
        <dbReference type="EMBL" id="TXS91382.1"/>
    </source>
</evidence>
<evidence type="ECO:0000256" key="5">
    <source>
        <dbReference type="ARBA" id="ARBA00022989"/>
    </source>
</evidence>
<dbReference type="NCBIfam" id="TIGR00427">
    <property type="entry name" value="NAAT family transporter"/>
    <property type="match status" value="1"/>
</dbReference>
<dbReference type="InterPro" id="IPR002771">
    <property type="entry name" value="Multi_antbiot-R_MarC"/>
</dbReference>
<dbReference type="AlphaFoldDB" id="A0A5C8ZUX9"/>